<dbReference type="EMBL" id="VLPL01000001">
    <property type="protein sequence ID" value="TSJ48183.1"/>
    <property type="molecule type" value="Genomic_DNA"/>
</dbReference>
<dbReference type="Proteomes" id="UP000316008">
    <property type="component" value="Unassembled WGS sequence"/>
</dbReference>
<dbReference type="GO" id="GO:0005524">
    <property type="term" value="F:ATP binding"/>
    <property type="evidence" value="ECO:0007669"/>
    <property type="project" value="UniProtKB-KW"/>
</dbReference>
<keyword evidence="1" id="KW-0067">ATP-binding</keyword>
<dbReference type="RefSeq" id="WP_144331718.1">
    <property type="nucleotide sequence ID" value="NZ_VLPL01000001.1"/>
</dbReference>
<protein>
    <submittedName>
        <fullName evidence="1">ATP-binding protein</fullName>
    </submittedName>
</protein>
<dbReference type="Gene3D" id="3.40.50.300">
    <property type="entry name" value="P-loop containing nucleotide triphosphate hydrolases"/>
    <property type="match status" value="1"/>
</dbReference>
<dbReference type="OrthoDB" id="9805535at2"/>
<dbReference type="PANTHER" id="PTHR34301:SF8">
    <property type="entry name" value="ATPASE DOMAIN-CONTAINING PROTEIN"/>
    <property type="match status" value="1"/>
</dbReference>
<comment type="caution">
    <text evidence="1">The sequence shown here is derived from an EMBL/GenBank/DDBJ whole genome shotgun (WGS) entry which is preliminary data.</text>
</comment>
<dbReference type="PANTHER" id="PTHR34301">
    <property type="entry name" value="DNA-BINDING PROTEIN-RELATED"/>
    <property type="match status" value="1"/>
</dbReference>
<evidence type="ECO:0000313" key="2">
    <source>
        <dbReference type="Proteomes" id="UP000316008"/>
    </source>
</evidence>
<keyword evidence="1" id="KW-0547">Nucleotide-binding</keyword>
<gene>
    <name evidence="1" type="ORF">FO442_03330</name>
</gene>
<reference evidence="1 2" key="1">
    <citation type="submission" date="2019-07" db="EMBL/GenBank/DDBJ databases">
        <authorList>
            <person name="Huq M.A."/>
        </authorList>
    </citation>
    <scope>NUCLEOTIDE SEQUENCE [LARGE SCALE GENOMIC DNA]</scope>
    <source>
        <strain evidence="1 2">MAH-3</strain>
    </source>
</reference>
<name>A0A556N7W7_9FLAO</name>
<dbReference type="InterPro" id="IPR027417">
    <property type="entry name" value="P-loop_NTPase"/>
</dbReference>
<dbReference type="SUPFAM" id="SSF52540">
    <property type="entry name" value="P-loop containing nucleoside triphosphate hydrolases"/>
    <property type="match status" value="1"/>
</dbReference>
<accession>A0A556N7W7</accession>
<proteinExistence type="predicted"/>
<evidence type="ECO:0000313" key="1">
    <source>
        <dbReference type="EMBL" id="TSJ48183.1"/>
    </source>
</evidence>
<dbReference type="AlphaFoldDB" id="A0A556N7W7"/>
<sequence length="390" mass="45609">MQEIYSPFIFGNTVSTEGYTNREEEAHRLKQNLLGGINTILISPRRWGKSSLVERVLIEINKSDKKCKTVLLDLFTVNNEVDFFELFTREVIKATSTKWEDWVRDTKSFLSHLVPTVHVGVNPHLDFTIKYEHEKVREFADEILNLPERIAKEKGIRMVICLDEFQNLTNLVEYEPLEKKMRAIWQRQKLVSYCLFGSKRNMLEAIFNNPSKPFYRFGDLMMLPKIKEGAWVKFIQSSFRKTGKQITKEGATVIPRLMKNHSWYVQQLSHYVWNQCRPGGMVDKQIIQNALSELLFANQPLYQREIEGMSTTQINLLKAIYQKEKQLTAAAVMRVYALGTPRNVSKNRSILEGRDMIIKDESGVYEFLDPAFELWFGKQYFQVLWNLVAE</sequence>
<organism evidence="1 2">
    <name type="scientific">Fluviicola chungangensis</name>
    <dbReference type="NCBI Taxonomy" id="2597671"/>
    <lineage>
        <taxon>Bacteria</taxon>
        <taxon>Pseudomonadati</taxon>
        <taxon>Bacteroidota</taxon>
        <taxon>Flavobacteriia</taxon>
        <taxon>Flavobacteriales</taxon>
        <taxon>Crocinitomicaceae</taxon>
        <taxon>Fluviicola</taxon>
    </lineage>
</organism>
<keyword evidence="2" id="KW-1185">Reference proteome</keyword>